<evidence type="ECO:0000256" key="6">
    <source>
        <dbReference type="ARBA" id="ARBA00022630"/>
    </source>
</evidence>
<evidence type="ECO:0000256" key="3">
    <source>
        <dbReference type="ARBA" id="ARBA00009881"/>
    </source>
</evidence>
<dbReference type="GO" id="GO:0018580">
    <property type="term" value="F:nitronate monooxygenase activity"/>
    <property type="evidence" value="ECO:0007669"/>
    <property type="project" value="InterPro"/>
</dbReference>
<dbReference type="PANTHER" id="PTHR42747:SF3">
    <property type="entry name" value="NITRONATE MONOOXYGENASE-RELATED"/>
    <property type="match status" value="1"/>
</dbReference>
<dbReference type="InterPro" id="IPR013785">
    <property type="entry name" value="Aldolase_TIM"/>
</dbReference>
<evidence type="ECO:0000256" key="9">
    <source>
        <dbReference type="ARBA" id="ARBA00023002"/>
    </source>
</evidence>
<evidence type="ECO:0000256" key="1">
    <source>
        <dbReference type="ARBA" id="ARBA00001917"/>
    </source>
</evidence>
<evidence type="ECO:0000313" key="13">
    <source>
        <dbReference type="EMBL" id="WTW60479.1"/>
    </source>
</evidence>
<dbReference type="GO" id="GO:0009636">
    <property type="term" value="P:response to toxic substance"/>
    <property type="evidence" value="ECO:0007669"/>
    <property type="project" value="UniProtKB-KW"/>
</dbReference>
<proteinExistence type="inferred from homology"/>
<evidence type="ECO:0000256" key="10">
    <source>
        <dbReference type="ARBA" id="ARBA00023033"/>
    </source>
</evidence>
<accession>A0AAU2UZS3</accession>
<dbReference type="GO" id="GO:0000166">
    <property type="term" value="F:nucleotide binding"/>
    <property type="evidence" value="ECO:0007669"/>
    <property type="project" value="UniProtKB-KW"/>
</dbReference>
<keyword evidence="9" id="KW-0560">Oxidoreductase</keyword>
<comment type="cofactor">
    <cofactor evidence="1">
        <name>FMN</name>
        <dbReference type="ChEBI" id="CHEBI:58210"/>
    </cofactor>
</comment>
<sequence length="351" mass="36901">MFFRLDELAVPIVQSPMAGGASTPELVAAVNSAGALGFLAAGYRTAQGMREQLARTRELTSRPFGVNLFVPGASDPSAVEAVGAYREQLRAEADRFGLTLPMPDAGFDDDGWDEKIEVLLSQPAPLVSFTFGLPSPETAEALQRAGSHLVATVTTPAEAVAAEAVGMDSLCVQGPLAGGHRATHDVAARPEDVPLLDLLASVRDRVRLPLIAAGGLGTGADVAAVLRAGACAAQLGTLYLRAGESGASRTHKDALADDRFETTVVTRAFSGRPARGLRNHFIDAYDAAAPSAYPQVHHLTRALRSAAAEAGDAERLHLWAGARHRLARSAPAAEITRTLWEETRAAQRAPH</sequence>
<comment type="catalytic activity">
    <reaction evidence="12">
        <text>3 propionate 3-nitronate + 3 O2 + H2O = 3 3-oxopropanoate + 2 nitrate + nitrite + H2O2 + 3 H(+)</text>
        <dbReference type="Rhea" id="RHEA:57332"/>
        <dbReference type="ChEBI" id="CHEBI:15377"/>
        <dbReference type="ChEBI" id="CHEBI:15378"/>
        <dbReference type="ChEBI" id="CHEBI:15379"/>
        <dbReference type="ChEBI" id="CHEBI:16240"/>
        <dbReference type="ChEBI" id="CHEBI:16301"/>
        <dbReference type="ChEBI" id="CHEBI:17632"/>
        <dbReference type="ChEBI" id="CHEBI:33190"/>
        <dbReference type="ChEBI" id="CHEBI:136067"/>
    </reaction>
</comment>
<dbReference type="AlphaFoldDB" id="A0AAU2UZS3"/>
<keyword evidence="8" id="KW-0547">Nucleotide-binding</keyword>
<dbReference type="Gene3D" id="3.20.20.70">
    <property type="entry name" value="Aldolase class I"/>
    <property type="match status" value="1"/>
</dbReference>
<evidence type="ECO:0000256" key="7">
    <source>
        <dbReference type="ARBA" id="ARBA00022643"/>
    </source>
</evidence>
<evidence type="ECO:0000256" key="2">
    <source>
        <dbReference type="ARBA" id="ARBA00003535"/>
    </source>
</evidence>
<dbReference type="SUPFAM" id="SSF51412">
    <property type="entry name" value="Inosine monophosphate dehydrogenase (IMPDH)"/>
    <property type="match status" value="1"/>
</dbReference>
<reference evidence="13" key="1">
    <citation type="submission" date="2022-10" db="EMBL/GenBank/DDBJ databases">
        <title>The complete genomes of actinobacterial strains from the NBC collection.</title>
        <authorList>
            <person name="Joergensen T.S."/>
            <person name="Alvarez Arevalo M."/>
            <person name="Sterndorff E.B."/>
            <person name="Faurdal D."/>
            <person name="Vuksanovic O."/>
            <person name="Mourched A.-S."/>
            <person name="Charusanti P."/>
            <person name="Shaw S."/>
            <person name="Blin K."/>
            <person name="Weber T."/>
        </authorList>
    </citation>
    <scope>NUCLEOTIDE SEQUENCE</scope>
    <source>
        <strain evidence="13">NBC_00003</strain>
    </source>
</reference>
<evidence type="ECO:0000256" key="11">
    <source>
        <dbReference type="ARBA" id="ARBA00031155"/>
    </source>
</evidence>
<dbReference type="InterPro" id="IPR004136">
    <property type="entry name" value="NMO"/>
</dbReference>
<comment type="function">
    <text evidence="2">Nitronate monooxygenase that uses molecular oxygen to catalyze the oxidative denitrification of alkyl nitronates. Acts on propionate 3-nitronate (P3N), the presumed physiological substrate. Probably functions in the detoxification of P3N, a metabolic poison produced by plants and fungi as a defense mechanism.</text>
</comment>
<dbReference type="CDD" id="cd04730">
    <property type="entry name" value="NPD_like"/>
    <property type="match status" value="1"/>
</dbReference>
<evidence type="ECO:0000256" key="5">
    <source>
        <dbReference type="ARBA" id="ARBA00022575"/>
    </source>
</evidence>
<dbReference type="EMBL" id="CP108318">
    <property type="protein sequence ID" value="WTW60479.1"/>
    <property type="molecule type" value="Genomic_DNA"/>
</dbReference>
<protein>
    <recommendedName>
        <fullName evidence="4">Probable nitronate monooxygenase</fullName>
    </recommendedName>
    <alternativeName>
        <fullName evidence="11">Propionate 3-nitronate monooxygenase</fullName>
    </alternativeName>
</protein>
<organism evidence="13">
    <name type="scientific">Streptomyces sp. NBC_00003</name>
    <dbReference type="NCBI Taxonomy" id="2903608"/>
    <lineage>
        <taxon>Bacteria</taxon>
        <taxon>Bacillati</taxon>
        <taxon>Actinomycetota</taxon>
        <taxon>Actinomycetes</taxon>
        <taxon>Kitasatosporales</taxon>
        <taxon>Streptomycetaceae</taxon>
        <taxon>Streptomyces</taxon>
    </lineage>
</organism>
<keyword evidence="6" id="KW-0285">Flavoprotein</keyword>
<evidence type="ECO:0000256" key="4">
    <source>
        <dbReference type="ARBA" id="ARBA00013457"/>
    </source>
</evidence>
<name>A0AAU2UZS3_9ACTN</name>
<comment type="similarity">
    <text evidence="3">Belongs to the nitronate monooxygenase family. NMO class I subfamily.</text>
</comment>
<evidence type="ECO:0000256" key="8">
    <source>
        <dbReference type="ARBA" id="ARBA00022741"/>
    </source>
</evidence>
<evidence type="ECO:0000256" key="12">
    <source>
        <dbReference type="ARBA" id="ARBA00049401"/>
    </source>
</evidence>
<keyword evidence="7" id="KW-0288">FMN</keyword>
<keyword evidence="10 13" id="KW-0503">Monooxygenase</keyword>
<gene>
    <name evidence="13" type="ORF">OG549_07415</name>
</gene>
<dbReference type="FunFam" id="3.20.20.70:FF:000154">
    <property type="entry name" value="Probable nitronate monooxygenase"/>
    <property type="match status" value="1"/>
</dbReference>
<dbReference type="PANTHER" id="PTHR42747">
    <property type="entry name" value="NITRONATE MONOOXYGENASE-RELATED"/>
    <property type="match status" value="1"/>
</dbReference>
<keyword evidence="5" id="KW-0216">Detoxification</keyword>
<dbReference type="Pfam" id="PF03060">
    <property type="entry name" value="NMO"/>
    <property type="match status" value="1"/>
</dbReference>